<sequence>MLRNRALLAVLPLALLLLLVVGTLISDANDTQTRRVIFYRPERDGNATAETVNKSNIFASPKVCPSGYQLDRHARCRRVMG</sequence>
<dbReference type="AlphaFoldDB" id="A0A182Q5A5"/>
<protein>
    <submittedName>
        <fullName evidence="2">Uncharacterized protein</fullName>
    </submittedName>
</protein>
<organism evidence="2 3">
    <name type="scientific">Anopheles farauti</name>
    <dbReference type="NCBI Taxonomy" id="69004"/>
    <lineage>
        <taxon>Eukaryota</taxon>
        <taxon>Metazoa</taxon>
        <taxon>Ecdysozoa</taxon>
        <taxon>Arthropoda</taxon>
        <taxon>Hexapoda</taxon>
        <taxon>Insecta</taxon>
        <taxon>Pterygota</taxon>
        <taxon>Neoptera</taxon>
        <taxon>Endopterygota</taxon>
        <taxon>Diptera</taxon>
        <taxon>Nematocera</taxon>
        <taxon>Culicoidea</taxon>
        <taxon>Culicidae</taxon>
        <taxon>Anophelinae</taxon>
        <taxon>Anopheles</taxon>
    </lineage>
</organism>
<feature type="signal peptide" evidence="1">
    <location>
        <begin position="1"/>
        <end position="22"/>
    </location>
</feature>
<feature type="chain" id="PRO_5008132396" evidence="1">
    <location>
        <begin position="23"/>
        <end position="81"/>
    </location>
</feature>
<dbReference type="Proteomes" id="UP000075886">
    <property type="component" value="Unassembled WGS sequence"/>
</dbReference>
<keyword evidence="1" id="KW-0732">Signal</keyword>
<dbReference type="EMBL" id="AXCN02001339">
    <property type="status" value="NOT_ANNOTATED_CDS"/>
    <property type="molecule type" value="Genomic_DNA"/>
</dbReference>
<evidence type="ECO:0000313" key="2">
    <source>
        <dbReference type="EnsemblMetazoa" id="AFAF003339-PA"/>
    </source>
</evidence>
<reference evidence="2" key="2">
    <citation type="submission" date="2020-05" db="UniProtKB">
        <authorList>
            <consortium name="EnsemblMetazoa"/>
        </authorList>
    </citation>
    <scope>IDENTIFICATION</scope>
    <source>
        <strain evidence="2">FAR1</strain>
    </source>
</reference>
<name>A0A182Q5A5_9DIPT</name>
<reference evidence="3" key="1">
    <citation type="submission" date="2014-01" db="EMBL/GenBank/DDBJ databases">
        <title>The Genome Sequence of Anopheles farauti FAR1 (V2).</title>
        <authorList>
            <consortium name="The Broad Institute Genomics Platform"/>
            <person name="Neafsey D.E."/>
            <person name="Besansky N."/>
            <person name="Howell P."/>
            <person name="Walton C."/>
            <person name="Young S.K."/>
            <person name="Zeng Q."/>
            <person name="Gargeya S."/>
            <person name="Fitzgerald M."/>
            <person name="Haas B."/>
            <person name="Abouelleil A."/>
            <person name="Allen A.W."/>
            <person name="Alvarado L."/>
            <person name="Arachchi H.M."/>
            <person name="Berlin A.M."/>
            <person name="Chapman S.B."/>
            <person name="Gainer-Dewar J."/>
            <person name="Goldberg J."/>
            <person name="Griggs A."/>
            <person name="Gujja S."/>
            <person name="Hansen M."/>
            <person name="Howarth C."/>
            <person name="Imamovic A."/>
            <person name="Ireland A."/>
            <person name="Larimer J."/>
            <person name="McCowan C."/>
            <person name="Murphy C."/>
            <person name="Pearson M."/>
            <person name="Poon T.W."/>
            <person name="Priest M."/>
            <person name="Roberts A."/>
            <person name="Saif S."/>
            <person name="Shea T."/>
            <person name="Sisk P."/>
            <person name="Sykes S."/>
            <person name="Wortman J."/>
            <person name="Nusbaum C."/>
            <person name="Birren B."/>
        </authorList>
    </citation>
    <scope>NUCLEOTIDE SEQUENCE [LARGE SCALE GENOMIC DNA]</scope>
    <source>
        <strain evidence="3">FAR1</strain>
    </source>
</reference>
<dbReference type="VEuPathDB" id="VectorBase:AFAF003339"/>
<dbReference type="EnsemblMetazoa" id="AFAF003339-RA">
    <property type="protein sequence ID" value="AFAF003339-PA"/>
    <property type="gene ID" value="AFAF003339"/>
</dbReference>
<proteinExistence type="predicted"/>
<evidence type="ECO:0000313" key="3">
    <source>
        <dbReference type="Proteomes" id="UP000075886"/>
    </source>
</evidence>
<keyword evidence="3" id="KW-1185">Reference proteome</keyword>
<accession>A0A182Q5A5</accession>
<evidence type="ECO:0000256" key="1">
    <source>
        <dbReference type="SAM" id="SignalP"/>
    </source>
</evidence>